<dbReference type="InterPro" id="IPR003594">
    <property type="entry name" value="HATPase_dom"/>
</dbReference>
<evidence type="ECO:0000256" key="4">
    <source>
        <dbReference type="ARBA" id="ARBA00022741"/>
    </source>
</evidence>
<keyword evidence="10" id="KW-1185">Reference proteome</keyword>
<dbReference type="Proteomes" id="UP000427769">
    <property type="component" value="Chromosome"/>
</dbReference>
<dbReference type="SMART" id="SM00387">
    <property type="entry name" value="HATPase_c"/>
    <property type="match status" value="1"/>
</dbReference>
<dbReference type="Gene3D" id="3.30.565.10">
    <property type="entry name" value="Histidine kinase-like ATPase, C-terminal domain"/>
    <property type="match status" value="1"/>
</dbReference>
<dbReference type="KEGG" id="dwd:DSCW_39970"/>
<dbReference type="PROSITE" id="PS50109">
    <property type="entry name" value="HIS_KIN"/>
    <property type="match status" value="1"/>
</dbReference>
<keyword evidence="7" id="KW-1133">Transmembrane helix</keyword>
<evidence type="ECO:0000256" key="1">
    <source>
        <dbReference type="ARBA" id="ARBA00000085"/>
    </source>
</evidence>
<keyword evidence="3" id="KW-0808">Transferase</keyword>
<dbReference type="InterPro" id="IPR036890">
    <property type="entry name" value="HATPase_C_sf"/>
</dbReference>
<evidence type="ECO:0000256" key="7">
    <source>
        <dbReference type="SAM" id="Phobius"/>
    </source>
</evidence>
<evidence type="ECO:0000256" key="6">
    <source>
        <dbReference type="ARBA" id="ARBA00022840"/>
    </source>
</evidence>
<comment type="catalytic activity">
    <reaction evidence="1">
        <text>ATP + protein L-histidine = ADP + protein N-phospho-L-histidine.</text>
        <dbReference type="EC" id="2.7.13.3"/>
    </reaction>
</comment>
<dbReference type="Gene3D" id="3.30.450.20">
    <property type="entry name" value="PAS domain"/>
    <property type="match status" value="1"/>
</dbReference>
<evidence type="ECO:0000256" key="5">
    <source>
        <dbReference type="ARBA" id="ARBA00022777"/>
    </source>
</evidence>
<evidence type="ECO:0000259" key="8">
    <source>
        <dbReference type="PROSITE" id="PS50109"/>
    </source>
</evidence>
<name>A0A5K7Z750_9BACT</name>
<dbReference type="EC" id="2.7.13.3" evidence="2"/>
<proteinExistence type="predicted"/>
<dbReference type="PANTHER" id="PTHR44936:SF10">
    <property type="entry name" value="SENSOR PROTEIN RSTB"/>
    <property type="match status" value="1"/>
</dbReference>
<dbReference type="OrthoDB" id="9777714at2"/>
<accession>A0A5K7Z750</accession>
<dbReference type="PRINTS" id="PR00344">
    <property type="entry name" value="BCTRLSENSOR"/>
</dbReference>
<feature type="domain" description="Histidine kinase" evidence="8">
    <location>
        <begin position="329"/>
        <end position="538"/>
    </location>
</feature>
<evidence type="ECO:0000313" key="9">
    <source>
        <dbReference type="EMBL" id="BBO76580.1"/>
    </source>
</evidence>
<sequence>MKQDYPHFRRLWNRVVAALMGAAFIPLIVIGGIFSFYAVSIFKDRTVEMLVHDTDTRRKQLDSLFNDRVATLKLVAQMPADILTVQEKFDAYARTVIEKYPWIHDLEVFDIQGNQLVHQGHLARETRNYADRTWFQQAGATGVWISDLELGYRQVPHVSLAVRREKGPPFLIVRASLDGGDLQRQLQPNWKAFTATDVFLIDRRGDYQARLQPDRPLMVASGLEQQQRFDGVRIQEKQENIQLTTWLSSVPWVLGACYKPKEVFAPALEMRYFALWSLVLGGIVIFFLVLLTADSLVNRLEAKRQRIHHLNAQMQRSSYMASTMELGIGFLEEITDRLASITVAAEWLENHLSGEATAPVAEDLKQIRESAVTGRKRLKQFLENLRPRPPVITDVQTVDLIETVVTWLKKELALRCIRVVWDSDEDVPAIRTEPGKLRHAFQNILLNALTAVDRHGEIHIAIKDEGPQVAVTITDSGCGIPSENRERIFEPLYTTKPDGTGLGLPVARDIFQALGGSLILSQSSSKGTTFRMVLPKQFHGFADVGRKVQTANAS</sequence>
<dbReference type="GO" id="GO:0004673">
    <property type="term" value="F:protein histidine kinase activity"/>
    <property type="evidence" value="ECO:0007669"/>
    <property type="project" value="UniProtKB-EC"/>
</dbReference>
<organism evidence="9 10">
    <name type="scientific">Desulfosarcina widdelii</name>
    <dbReference type="NCBI Taxonomy" id="947919"/>
    <lineage>
        <taxon>Bacteria</taxon>
        <taxon>Pseudomonadati</taxon>
        <taxon>Thermodesulfobacteriota</taxon>
        <taxon>Desulfobacteria</taxon>
        <taxon>Desulfobacterales</taxon>
        <taxon>Desulfosarcinaceae</taxon>
        <taxon>Desulfosarcina</taxon>
    </lineage>
</organism>
<dbReference type="SUPFAM" id="SSF55874">
    <property type="entry name" value="ATPase domain of HSP90 chaperone/DNA topoisomerase II/histidine kinase"/>
    <property type="match status" value="1"/>
</dbReference>
<evidence type="ECO:0000313" key="10">
    <source>
        <dbReference type="Proteomes" id="UP000427769"/>
    </source>
</evidence>
<dbReference type="CDD" id="cd00075">
    <property type="entry name" value="HATPase"/>
    <property type="match status" value="1"/>
</dbReference>
<dbReference type="InterPro" id="IPR004358">
    <property type="entry name" value="Sig_transdc_His_kin-like_C"/>
</dbReference>
<dbReference type="EMBL" id="AP021875">
    <property type="protein sequence ID" value="BBO76580.1"/>
    <property type="molecule type" value="Genomic_DNA"/>
</dbReference>
<dbReference type="InterPro" id="IPR005467">
    <property type="entry name" value="His_kinase_dom"/>
</dbReference>
<dbReference type="RefSeq" id="WP_155305398.1">
    <property type="nucleotide sequence ID" value="NZ_AP021875.1"/>
</dbReference>
<keyword evidence="6" id="KW-0067">ATP-binding</keyword>
<reference evidence="9 10" key="1">
    <citation type="submission" date="2019-11" db="EMBL/GenBank/DDBJ databases">
        <title>Comparative genomics of hydrocarbon-degrading Desulfosarcina strains.</title>
        <authorList>
            <person name="Watanabe M."/>
            <person name="Kojima H."/>
            <person name="Fukui M."/>
        </authorList>
    </citation>
    <scope>NUCLEOTIDE SEQUENCE [LARGE SCALE GENOMIC DNA]</scope>
    <source>
        <strain evidence="9 10">PP31</strain>
    </source>
</reference>
<dbReference type="InterPro" id="IPR050980">
    <property type="entry name" value="2C_sensor_his_kinase"/>
</dbReference>
<dbReference type="AlphaFoldDB" id="A0A5K7Z750"/>
<dbReference type="GO" id="GO:0005524">
    <property type="term" value="F:ATP binding"/>
    <property type="evidence" value="ECO:0007669"/>
    <property type="project" value="UniProtKB-KW"/>
</dbReference>
<evidence type="ECO:0000256" key="3">
    <source>
        <dbReference type="ARBA" id="ARBA00022679"/>
    </source>
</evidence>
<keyword evidence="7" id="KW-0812">Transmembrane</keyword>
<dbReference type="PANTHER" id="PTHR44936">
    <property type="entry name" value="SENSOR PROTEIN CREC"/>
    <property type="match status" value="1"/>
</dbReference>
<gene>
    <name evidence="9" type="ORF">DSCW_39970</name>
</gene>
<feature type="transmembrane region" description="Helical" evidence="7">
    <location>
        <begin position="12"/>
        <end position="39"/>
    </location>
</feature>
<dbReference type="Pfam" id="PF02518">
    <property type="entry name" value="HATPase_c"/>
    <property type="match status" value="1"/>
</dbReference>
<evidence type="ECO:0000256" key="2">
    <source>
        <dbReference type="ARBA" id="ARBA00012438"/>
    </source>
</evidence>
<keyword evidence="5 9" id="KW-0418">Kinase</keyword>
<protein>
    <recommendedName>
        <fullName evidence="2">histidine kinase</fullName>
        <ecNumber evidence="2">2.7.13.3</ecNumber>
    </recommendedName>
</protein>
<feature type="transmembrane region" description="Helical" evidence="7">
    <location>
        <begin position="273"/>
        <end position="297"/>
    </location>
</feature>
<keyword evidence="4" id="KW-0547">Nucleotide-binding</keyword>
<keyword evidence="7" id="KW-0472">Membrane</keyword>